<evidence type="ECO:0000256" key="8">
    <source>
        <dbReference type="SAM" id="Phobius"/>
    </source>
</evidence>
<dbReference type="EMBL" id="JBHRXJ010000004">
    <property type="protein sequence ID" value="MFC3527959.1"/>
    <property type="molecule type" value="Genomic_DNA"/>
</dbReference>
<feature type="transmembrane region" description="Helical" evidence="8">
    <location>
        <begin position="119"/>
        <end position="148"/>
    </location>
</feature>
<keyword evidence="3 10" id="KW-0328">Glycosyltransferase</keyword>
<dbReference type="PANTHER" id="PTHR33908">
    <property type="entry name" value="MANNOSYLTRANSFERASE YKCB-RELATED"/>
    <property type="match status" value="1"/>
</dbReference>
<feature type="domain" description="Glycosyltransferase RgtA/B/C/D-like" evidence="9">
    <location>
        <begin position="61"/>
        <end position="208"/>
    </location>
</feature>
<evidence type="ECO:0000313" key="11">
    <source>
        <dbReference type="Proteomes" id="UP001595721"/>
    </source>
</evidence>
<evidence type="ECO:0000256" key="1">
    <source>
        <dbReference type="ARBA" id="ARBA00004651"/>
    </source>
</evidence>
<feature type="transmembrane region" description="Helical" evidence="8">
    <location>
        <begin position="90"/>
        <end position="107"/>
    </location>
</feature>
<gene>
    <name evidence="10" type="ORF">ACFOMH_07185</name>
</gene>
<dbReference type="InterPro" id="IPR038731">
    <property type="entry name" value="RgtA/B/C-like"/>
</dbReference>
<evidence type="ECO:0000256" key="4">
    <source>
        <dbReference type="ARBA" id="ARBA00022679"/>
    </source>
</evidence>
<keyword evidence="4 10" id="KW-0808">Transferase</keyword>
<dbReference type="Pfam" id="PF13231">
    <property type="entry name" value="PMT_2"/>
    <property type="match status" value="1"/>
</dbReference>
<sequence length="520" mass="56203">MTRLLRPLPLAMLCLLATAIVGLWLRPLTAIDETRYLAVAWEMHQSGNWWVPTKNFALYSDKPPLLFWAINLVWLVTGVGEFAARLVGPIFGLAGLWLTAVLGRRLWPEDAGIGGRAAMALAGLMVFALSSSLTMFDVPLSVATLLGLIALERAGHADSGLRPWLGFGAAIALGVLTKGPVILFHLLPAAILLPVWGADPMGWRRLARGLGFGLLSGLGLIALWLVPAAILGGPEYRAAILWHQSAGRLTESFAHARPWWFYLALVPALGFPLFWSPALLRAGFTFGWRADRGLRLCLIWAGTAAILFSLTSGKQIHYLVPELPALALIAARLGRDAGRFRLVPVQLLLGLLALAGLAAGLGLLPLHRMQALLQPGYMLILWAALIGGICLLAGRIRGFEGVMLISLGLLLAGNLLIGTTQTARIFSTHPIAARIAPQQAEGLAFLGSRYHAEFNFAARLTAPVAQLADAPAIAGWLKQHPNGLLIGRMDQSPLPWPPRELVTFRNREWGLWSAADQKEP</sequence>
<evidence type="ECO:0000256" key="6">
    <source>
        <dbReference type="ARBA" id="ARBA00022989"/>
    </source>
</evidence>
<keyword evidence="11" id="KW-1185">Reference proteome</keyword>
<feature type="transmembrane region" description="Helical" evidence="8">
    <location>
        <begin position="259"/>
        <end position="280"/>
    </location>
</feature>
<comment type="subcellular location">
    <subcellularLocation>
        <location evidence="1">Cell membrane</location>
        <topology evidence="1">Multi-pass membrane protein</topology>
    </subcellularLocation>
</comment>
<evidence type="ECO:0000259" key="9">
    <source>
        <dbReference type="Pfam" id="PF13231"/>
    </source>
</evidence>
<dbReference type="Proteomes" id="UP001595721">
    <property type="component" value="Unassembled WGS sequence"/>
</dbReference>
<evidence type="ECO:0000256" key="5">
    <source>
        <dbReference type="ARBA" id="ARBA00022692"/>
    </source>
</evidence>
<evidence type="ECO:0000256" key="2">
    <source>
        <dbReference type="ARBA" id="ARBA00022475"/>
    </source>
</evidence>
<feature type="transmembrane region" description="Helical" evidence="8">
    <location>
        <begin position="345"/>
        <end position="364"/>
    </location>
</feature>
<dbReference type="RefSeq" id="WP_377743557.1">
    <property type="nucleotide sequence ID" value="NZ_JBHRXJ010000004.1"/>
</dbReference>
<reference evidence="11" key="1">
    <citation type="journal article" date="2019" name="Int. J. Syst. Evol. Microbiol.">
        <title>The Global Catalogue of Microorganisms (GCM) 10K type strain sequencing project: providing services to taxonomists for standard genome sequencing and annotation.</title>
        <authorList>
            <consortium name="The Broad Institute Genomics Platform"/>
            <consortium name="The Broad Institute Genome Sequencing Center for Infectious Disease"/>
            <person name="Wu L."/>
            <person name="Ma J."/>
        </authorList>
    </citation>
    <scope>NUCLEOTIDE SEQUENCE [LARGE SCALE GENOMIC DNA]</scope>
    <source>
        <strain evidence="11">KCTC 42899</strain>
    </source>
</reference>
<feature type="transmembrane region" description="Helical" evidence="8">
    <location>
        <begin position="182"/>
        <end position="198"/>
    </location>
</feature>
<accession>A0ABV7R198</accession>
<keyword evidence="2" id="KW-1003">Cell membrane</keyword>
<feature type="transmembrane region" description="Helical" evidence="8">
    <location>
        <begin position="210"/>
        <end position="232"/>
    </location>
</feature>
<organism evidence="10 11">
    <name type="scientific">Paracoccus mangrovi</name>
    <dbReference type="NCBI Taxonomy" id="1715645"/>
    <lineage>
        <taxon>Bacteria</taxon>
        <taxon>Pseudomonadati</taxon>
        <taxon>Pseudomonadota</taxon>
        <taxon>Alphaproteobacteria</taxon>
        <taxon>Rhodobacterales</taxon>
        <taxon>Paracoccaceae</taxon>
        <taxon>Paracoccus</taxon>
    </lineage>
</organism>
<feature type="transmembrane region" description="Helical" evidence="8">
    <location>
        <begin position="292"/>
        <end position="310"/>
    </location>
</feature>
<dbReference type="GO" id="GO:0016757">
    <property type="term" value="F:glycosyltransferase activity"/>
    <property type="evidence" value="ECO:0007669"/>
    <property type="project" value="UniProtKB-KW"/>
</dbReference>
<protein>
    <submittedName>
        <fullName evidence="10">ArnT family glycosyltransferase</fullName>
        <ecNumber evidence="10">2.4.-.-</ecNumber>
    </submittedName>
</protein>
<proteinExistence type="predicted"/>
<keyword evidence="7 8" id="KW-0472">Membrane</keyword>
<evidence type="ECO:0000256" key="7">
    <source>
        <dbReference type="ARBA" id="ARBA00023136"/>
    </source>
</evidence>
<comment type="caution">
    <text evidence="10">The sequence shown here is derived from an EMBL/GenBank/DDBJ whole genome shotgun (WGS) entry which is preliminary data.</text>
</comment>
<dbReference type="PANTHER" id="PTHR33908:SF3">
    <property type="entry name" value="UNDECAPRENYL PHOSPHATE-ALPHA-4-AMINO-4-DEOXY-L-ARABINOSE ARABINOSYL TRANSFERASE"/>
    <property type="match status" value="1"/>
</dbReference>
<keyword evidence="5 8" id="KW-0812">Transmembrane</keyword>
<evidence type="ECO:0000256" key="3">
    <source>
        <dbReference type="ARBA" id="ARBA00022676"/>
    </source>
</evidence>
<dbReference type="InterPro" id="IPR050297">
    <property type="entry name" value="LipidA_mod_glycosyltrf_83"/>
</dbReference>
<feature type="transmembrane region" description="Helical" evidence="8">
    <location>
        <begin position="376"/>
        <end position="394"/>
    </location>
</feature>
<name>A0ABV7R198_9RHOB</name>
<dbReference type="EC" id="2.4.-.-" evidence="10"/>
<feature type="transmembrane region" description="Helical" evidence="8">
    <location>
        <begin position="401"/>
        <end position="419"/>
    </location>
</feature>
<evidence type="ECO:0000313" key="10">
    <source>
        <dbReference type="EMBL" id="MFC3527959.1"/>
    </source>
</evidence>
<keyword evidence="6 8" id="KW-1133">Transmembrane helix</keyword>